<protein>
    <submittedName>
        <fullName evidence="1">Uncharacterized protein</fullName>
    </submittedName>
</protein>
<organism evidence="1 2">
    <name type="scientific">Hymenobacter glacialis</name>
    <dbReference type="NCBI Taxonomy" id="1908236"/>
    <lineage>
        <taxon>Bacteria</taxon>
        <taxon>Pseudomonadati</taxon>
        <taxon>Bacteroidota</taxon>
        <taxon>Cytophagia</taxon>
        <taxon>Cytophagales</taxon>
        <taxon>Hymenobacteraceae</taxon>
        <taxon>Hymenobacter</taxon>
    </lineage>
</organism>
<comment type="caution">
    <text evidence="1">The sequence shown here is derived from an EMBL/GenBank/DDBJ whole genome shotgun (WGS) entry which is preliminary data.</text>
</comment>
<dbReference type="EMBL" id="MDZC01000050">
    <property type="protein sequence ID" value="OGX86374.1"/>
    <property type="molecule type" value="Genomic_DNA"/>
</dbReference>
<evidence type="ECO:0000313" key="1">
    <source>
        <dbReference type="EMBL" id="OGX86374.1"/>
    </source>
</evidence>
<gene>
    <name evidence="1" type="ORF">BEN48_12895</name>
</gene>
<evidence type="ECO:0000313" key="2">
    <source>
        <dbReference type="Proteomes" id="UP000177791"/>
    </source>
</evidence>
<dbReference type="STRING" id="1908236.BEN48_12895"/>
<accession>A0A1G1T6C1</accession>
<dbReference type="RefSeq" id="WP_070733794.1">
    <property type="nucleotide sequence ID" value="NZ_MDZC01000050.1"/>
</dbReference>
<keyword evidence="2" id="KW-1185">Reference proteome</keyword>
<reference evidence="1 2" key="1">
    <citation type="submission" date="2016-08" db="EMBL/GenBank/DDBJ databases">
        <title>Hymenobacter coccineus sp. nov., Hymenobacter lapidarius sp. nov. and Hymenobacter glacialis sp. nov., isolated from Antarctic soil.</title>
        <authorList>
            <person name="Sedlacek I."/>
            <person name="Kralova S."/>
            <person name="Kyrova K."/>
            <person name="Maslanova I."/>
            <person name="Stankova E."/>
            <person name="Vrbovska V."/>
            <person name="Nemec M."/>
            <person name="Bartak M."/>
            <person name="Svec P."/>
            <person name="Busse H.-J."/>
            <person name="Pantucek R."/>
        </authorList>
    </citation>
    <scope>NUCLEOTIDE SEQUENCE [LARGE SCALE GENOMIC DNA]</scope>
    <source>
        <strain evidence="1 2">CCM 8648</strain>
    </source>
</reference>
<name>A0A1G1T6C1_9BACT</name>
<dbReference type="AlphaFoldDB" id="A0A1G1T6C1"/>
<dbReference type="OrthoDB" id="886446at2"/>
<sequence>MQPNQLLQLAAAAWKGPALCPFAGIWVSQSAATYDQGGTSWYISLKLAQQPAEGQPRPDFKGTGKCPFHALREAFRSMRAAYPGYAFGAVWEVMKAEDDFAGVPAHA</sequence>
<dbReference type="Proteomes" id="UP000177791">
    <property type="component" value="Unassembled WGS sequence"/>
</dbReference>
<proteinExistence type="predicted"/>